<evidence type="ECO:0000259" key="2">
    <source>
        <dbReference type="PROSITE" id="PS51648"/>
    </source>
</evidence>
<dbReference type="STRING" id="1396821.SAMN05444515_105121"/>
<name>A0A1H7K425_9GAMM</name>
<evidence type="ECO:0000256" key="1">
    <source>
        <dbReference type="HAMAP-Rule" id="MF_01866"/>
    </source>
</evidence>
<dbReference type="RefSeq" id="WP_090252553.1">
    <property type="nucleotide sequence ID" value="NZ_FOAA01000005.1"/>
</dbReference>
<dbReference type="HAMAP" id="MF_01866">
    <property type="entry name" value="UPF0745"/>
    <property type="match status" value="1"/>
</dbReference>
<dbReference type="AlphaFoldDB" id="A0A1H7K425"/>
<evidence type="ECO:0000313" key="4">
    <source>
        <dbReference type="Proteomes" id="UP000199256"/>
    </source>
</evidence>
<dbReference type="EMBL" id="FOAA01000005">
    <property type="protein sequence ID" value="SEK81324.1"/>
    <property type="molecule type" value="Genomic_DNA"/>
</dbReference>
<dbReference type="PANTHER" id="PTHR38109">
    <property type="entry name" value="PROTEIN YCGL"/>
    <property type="match status" value="1"/>
</dbReference>
<evidence type="ECO:0000313" key="3">
    <source>
        <dbReference type="EMBL" id="SEK81324.1"/>
    </source>
</evidence>
<dbReference type="SUPFAM" id="SSF160191">
    <property type="entry name" value="YcgL-like"/>
    <property type="match status" value="1"/>
</dbReference>
<accession>A0A1H7K425</accession>
<dbReference type="InterPro" id="IPR027354">
    <property type="entry name" value="YcgL_dom"/>
</dbReference>
<dbReference type="PROSITE" id="PS51648">
    <property type="entry name" value="YCGL"/>
    <property type="match status" value="1"/>
</dbReference>
<gene>
    <name evidence="3" type="ORF">SAMN05444515_105121</name>
</gene>
<organism evidence="3 4">
    <name type="scientific">Ectothiorhodospira marina</name>
    <dbReference type="NCBI Taxonomy" id="1396821"/>
    <lineage>
        <taxon>Bacteria</taxon>
        <taxon>Pseudomonadati</taxon>
        <taxon>Pseudomonadota</taxon>
        <taxon>Gammaproteobacteria</taxon>
        <taxon>Chromatiales</taxon>
        <taxon>Ectothiorhodospiraceae</taxon>
        <taxon>Ectothiorhodospira</taxon>
    </lineage>
</organism>
<protein>
    <recommendedName>
        <fullName evidence="1">YcgL domain-containing protein SAMN05444515_105121</fullName>
    </recommendedName>
</protein>
<dbReference type="Gene3D" id="3.10.510.20">
    <property type="entry name" value="YcgL domain"/>
    <property type="match status" value="1"/>
</dbReference>
<dbReference type="PANTHER" id="PTHR38109:SF1">
    <property type="entry name" value="PROTEIN YCGL"/>
    <property type="match status" value="1"/>
</dbReference>
<keyword evidence="4" id="KW-1185">Reference proteome</keyword>
<dbReference type="Proteomes" id="UP000199256">
    <property type="component" value="Unassembled WGS sequence"/>
</dbReference>
<dbReference type="OrthoDB" id="7062382at2"/>
<feature type="domain" description="YcgL" evidence="2">
    <location>
        <begin position="1"/>
        <end position="81"/>
    </location>
</feature>
<dbReference type="InterPro" id="IPR038068">
    <property type="entry name" value="YcgL-like_sf"/>
</dbReference>
<proteinExistence type="inferred from homology"/>
<reference evidence="4" key="1">
    <citation type="submission" date="2016-10" db="EMBL/GenBank/DDBJ databases">
        <authorList>
            <person name="Varghese N."/>
            <person name="Submissions S."/>
        </authorList>
    </citation>
    <scope>NUCLEOTIDE SEQUENCE [LARGE SCALE GENOMIC DNA]</scope>
    <source>
        <strain evidence="4">DSM 241</strain>
    </source>
</reference>
<dbReference type="Pfam" id="PF05166">
    <property type="entry name" value="YcgL"/>
    <property type="match status" value="1"/>
</dbReference>
<sequence length="81" mass="9374">MQCYVYRSSRRQDTYVFLPGKDDFSNIPDGLLNLLGKPEFALELVLTPDRRLAREDPLQVLTNLKNQGFHLQMPPENDQPV</sequence>